<evidence type="ECO:0000313" key="3">
    <source>
        <dbReference type="Proteomes" id="UP000226031"/>
    </source>
</evidence>
<sequence>MSTSARADAARTNDNAQATTQQSAAADRTATGEPGLGQDQEISHWSPDTSSVATSSAAQGPSDMQRSVGARTVDRTTANGGSTASNTTSNTTSRVEAERERTQFALEHGGTVAPASARTAERFGATVTQDPQAAQQMSSSGRHAQDRRG</sequence>
<organism evidence="2 3">
    <name type="scientific">[Emmonsia] crescens</name>
    <dbReference type="NCBI Taxonomy" id="73230"/>
    <lineage>
        <taxon>Eukaryota</taxon>
        <taxon>Fungi</taxon>
        <taxon>Dikarya</taxon>
        <taxon>Ascomycota</taxon>
        <taxon>Pezizomycotina</taxon>
        <taxon>Eurotiomycetes</taxon>
        <taxon>Eurotiomycetidae</taxon>
        <taxon>Onygenales</taxon>
        <taxon>Ajellomycetaceae</taxon>
        <taxon>Emergomyces</taxon>
    </lineage>
</organism>
<accession>A0A2B7ZFN8</accession>
<protein>
    <submittedName>
        <fullName evidence="2">Uncharacterized protein</fullName>
    </submittedName>
</protein>
<feature type="compositionally biased region" description="Low complexity" evidence="1">
    <location>
        <begin position="1"/>
        <end position="31"/>
    </location>
</feature>
<comment type="caution">
    <text evidence="2">The sequence shown here is derived from an EMBL/GenBank/DDBJ whole genome shotgun (WGS) entry which is preliminary data.</text>
</comment>
<gene>
    <name evidence="2" type="ORF">GX50_05203</name>
</gene>
<proteinExistence type="predicted"/>
<dbReference type="VEuPathDB" id="FungiDB:EMCG_03944"/>
<name>A0A2B7ZFN8_9EURO</name>
<evidence type="ECO:0000256" key="1">
    <source>
        <dbReference type="SAM" id="MobiDB-lite"/>
    </source>
</evidence>
<feature type="compositionally biased region" description="Low complexity" evidence="1">
    <location>
        <begin position="76"/>
        <end position="93"/>
    </location>
</feature>
<dbReference type="EMBL" id="PDND01000107">
    <property type="protein sequence ID" value="PGH32009.1"/>
    <property type="molecule type" value="Genomic_DNA"/>
</dbReference>
<reference evidence="2 3" key="1">
    <citation type="submission" date="2017-10" db="EMBL/GenBank/DDBJ databases">
        <title>Comparative genomics in systemic dimorphic fungi from Ajellomycetaceae.</title>
        <authorList>
            <person name="Munoz J.F."/>
            <person name="Mcewen J.G."/>
            <person name="Clay O.K."/>
            <person name="Cuomo C.A."/>
        </authorList>
    </citation>
    <scope>NUCLEOTIDE SEQUENCE [LARGE SCALE GENOMIC DNA]</scope>
    <source>
        <strain evidence="2 3">UAMH4076</strain>
    </source>
</reference>
<dbReference type="Proteomes" id="UP000226031">
    <property type="component" value="Unassembled WGS sequence"/>
</dbReference>
<feature type="compositionally biased region" description="Polar residues" evidence="1">
    <location>
        <begin position="126"/>
        <end position="142"/>
    </location>
</feature>
<keyword evidence="3" id="KW-1185">Reference proteome</keyword>
<feature type="compositionally biased region" description="Polar residues" evidence="1">
    <location>
        <begin position="46"/>
        <end position="65"/>
    </location>
</feature>
<dbReference type="AlphaFoldDB" id="A0A2B7ZFN8"/>
<feature type="region of interest" description="Disordered" evidence="1">
    <location>
        <begin position="1"/>
        <end position="149"/>
    </location>
</feature>
<evidence type="ECO:0000313" key="2">
    <source>
        <dbReference type="EMBL" id="PGH32009.1"/>
    </source>
</evidence>